<proteinExistence type="predicted"/>
<dbReference type="InterPro" id="IPR036249">
    <property type="entry name" value="Thioredoxin-like_sf"/>
</dbReference>
<evidence type="ECO:0000313" key="2">
    <source>
        <dbReference type="Proteomes" id="UP000005387"/>
    </source>
</evidence>
<dbReference type="SUPFAM" id="SSF52833">
    <property type="entry name" value="Thioredoxin-like"/>
    <property type="match status" value="1"/>
</dbReference>
<dbReference type="eggNOG" id="COG3118">
    <property type="taxonomic scope" value="Bacteria"/>
</dbReference>
<dbReference type="AlphaFoldDB" id="E0I3P4"/>
<dbReference type="InterPro" id="IPR022551">
    <property type="entry name" value="BrxC"/>
</dbReference>
<dbReference type="STRING" id="717606.PaecuDRAFT_0419"/>
<reference evidence="1 2" key="1">
    <citation type="submission" date="2010-07" db="EMBL/GenBank/DDBJ databases">
        <title>The draft genome of Paenibacillus curdlanolyticus YK9.</title>
        <authorList>
            <consortium name="US DOE Joint Genome Institute (JGI-PGF)"/>
            <person name="Lucas S."/>
            <person name="Copeland A."/>
            <person name="Lapidus A."/>
            <person name="Cheng J.-F."/>
            <person name="Bruce D."/>
            <person name="Goodwin L."/>
            <person name="Pitluck S."/>
            <person name="Land M.L."/>
            <person name="Hauser L."/>
            <person name="Chang Y.-J."/>
            <person name="Jeffries C."/>
            <person name="Anderson I.J."/>
            <person name="Johnson E."/>
            <person name="Loganathan U."/>
            <person name="Mulhopadhyay B."/>
            <person name="Kyrpides N."/>
            <person name="Woyke T.J."/>
        </authorList>
    </citation>
    <scope>NUCLEOTIDE SEQUENCE [LARGE SCALE GENOMIC DNA]</scope>
    <source>
        <strain evidence="1 2">YK9</strain>
    </source>
</reference>
<accession>E0I3P4</accession>
<dbReference type="OrthoDB" id="677051at2"/>
<dbReference type="Gene3D" id="3.40.30.10">
    <property type="entry name" value="Glutaredoxin"/>
    <property type="match status" value="1"/>
</dbReference>
<gene>
    <name evidence="1" type="ORF">PaecuDRAFT_0419</name>
</gene>
<dbReference type="Proteomes" id="UP000005387">
    <property type="component" value="Unassembled WGS sequence"/>
</dbReference>
<dbReference type="EMBL" id="AEDD01000001">
    <property type="protein sequence ID" value="EFM12908.1"/>
    <property type="molecule type" value="Genomic_DNA"/>
</dbReference>
<keyword evidence="2" id="KW-1185">Reference proteome</keyword>
<dbReference type="RefSeq" id="WP_006036436.1">
    <property type="nucleotide sequence ID" value="NZ_AEDD01000001.1"/>
</dbReference>
<name>E0I3P4_9BACL</name>
<protein>
    <submittedName>
        <fullName evidence="1">General stress protein</fullName>
    </submittedName>
</protein>
<dbReference type="Pfam" id="PF11009">
    <property type="entry name" value="BrxC"/>
    <property type="match status" value="1"/>
</dbReference>
<evidence type="ECO:0000313" key="1">
    <source>
        <dbReference type="EMBL" id="EFM12908.1"/>
    </source>
</evidence>
<sequence>MTLYETLTTVEQWEGAEASSAEKPLFVFKHSTRCSVSAEAIEAWTKWLEENQDAGIRQTLVNVVEDRPVSNAIAEKTGVTHASPQALLIVNGEVVWNTSHWHITYASLEEHLREHCGK</sequence>
<dbReference type="NCBIfam" id="TIGR04019">
    <property type="entry name" value="B_thiol_YtxJ"/>
    <property type="match status" value="1"/>
</dbReference>
<organism evidence="1 2">
    <name type="scientific">Paenibacillus curdlanolyticus YK9</name>
    <dbReference type="NCBI Taxonomy" id="717606"/>
    <lineage>
        <taxon>Bacteria</taxon>
        <taxon>Bacillati</taxon>
        <taxon>Bacillota</taxon>
        <taxon>Bacilli</taxon>
        <taxon>Bacillales</taxon>
        <taxon>Paenibacillaceae</taxon>
        <taxon>Paenibacillus</taxon>
    </lineage>
</organism>